<dbReference type="InterPro" id="IPR007569">
    <property type="entry name" value="DUF559"/>
</dbReference>
<dbReference type="EMBL" id="JAAGWF010000007">
    <property type="protein sequence ID" value="NEK57430.1"/>
    <property type="molecule type" value="Genomic_DNA"/>
</dbReference>
<name>A0A7K3VYD0_9ACTN</name>
<reference evidence="2 3" key="1">
    <citation type="submission" date="2020-02" db="EMBL/GenBank/DDBJ databases">
        <title>Geodermatophilus sabuli CPCC 205279 I12A-02694.</title>
        <authorList>
            <person name="Jiang Z."/>
        </authorList>
    </citation>
    <scope>NUCLEOTIDE SEQUENCE [LARGE SCALE GENOMIC DNA]</scope>
    <source>
        <strain evidence="2 3">I12A-02694</strain>
    </source>
</reference>
<evidence type="ECO:0000259" key="1">
    <source>
        <dbReference type="Pfam" id="PF04480"/>
    </source>
</evidence>
<comment type="caution">
    <text evidence="2">The sequence shown here is derived from an EMBL/GenBank/DDBJ whole genome shotgun (WGS) entry which is preliminary data.</text>
</comment>
<gene>
    <name evidence="2" type="ORF">GCU56_06025</name>
</gene>
<evidence type="ECO:0000313" key="3">
    <source>
        <dbReference type="Proteomes" id="UP000470246"/>
    </source>
</evidence>
<dbReference type="Proteomes" id="UP000470246">
    <property type="component" value="Unassembled WGS sequence"/>
</dbReference>
<accession>A0A7K3VYD0</accession>
<feature type="domain" description="DUF559" evidence="1">
    <location>
        <begin position="226"/>
        <end position="288"/>
    </location>
</feature>
<organism evidence="2 3">
    <name type="scientific">Geodermatophilus sabuli</name>
    <dbReference type="NCBI Taxonomy" id="1564158"/>
    <lineage>
        <taxon>Bacteria</taxon>
        <taxon>Bacillati</taxon>
        <taxon>Actinomycetota</taxon>
        <taxon>Actinomycetes</taxon>
        <taxon>Geodermatophilales</taxon>
        <taxon>Geodermatophilaceae</taxon>
        <taxon>Geodermatophilus</taxon>
    </lineage>
</organism>
<proteinExistence type="predicted"/>
<sequence length="295" mass="31939">MPVPPSRPPELRGKLFRGSRAVAAGTLTRAQLRSSAWARLFPDVYACTSLPVTHLTRTLAVTRVLLPGAVASGRSAAVVWGVDLVGPEDDVECTLPRGCRAGAAAGVRGNRRELAFDDVTVHRGVPVTTPLRTALDLGRIRPADEAVVALDRFLRAGAVSRADVWAAAVGMTGRGCREVRAAVSRADGLAESPQETRLRLLLHRSGLPAPVAQHVVRDERGFVARVDFAWPAHRLAVEYEGAWHGERQQVAKDRQRLNRLTAAGWRVVFVTATDLRRPEQLVARISAELSRASSV</sequence>
<dbReference type="Pfam" id="PF04480">
    <property type="entry name" value="DUF559"/>
    <property type="match status" value="1"/>
</dbReference>
<dbReference type="AlphaFoldDB" id="A0A7K3VYD0"/>
<dbReference type="Gene3D" id="3.40.960.10">
    <property type="entry name" value="VSR Endonuclease"/>
    <property type="match status" value="1"/>
</dbReference>
<dbReference type="SUPFAM" id="SSF52980">
    <property type="entry name" value="Restriction endonuclease-like"/>
    <property type="match status" value="1"/>
</dbReference>
<protein>
    <submittedName>
        <fullName evidence="2">DUF559 domain-containing protein</fullName>
    </submittedName>
</protein>
<dbReference type="RefSeq" id="WP_163480601.1">
    <property type="nucleotide sequence ID" value="NZ_JAAGWF010000007.1"/>
</dbReference>
<keyword evidence="3" id="KW-1185">Reference proteome</keyword>
<dbReference type="InterPro" id="IPR011335">
    <property type="entry name" value="Restrct_endonuc-II-like"/>
</dbReference>
<evidence type="ECO:0000313" key="2">
    <source>
        <dbReference type="EMBL" id="NEK57430.1"/>
    </source>
</evidence>